<dbReference type="EMBL" id="AEVO01000025">
    <property type="protein sequence ID" value="EFY07648.1"/>
    <property type="molecule type" value="Genomic_DNA"/>
</dbReference>
<dbReference type="Gene3D" id="3.30.70.890">
    <property type="entry name" value="GHMP kinase, C-terminal domain"/>
    <property type="match status" value="1"/>
</dbReference>
<dbReference type="AlphaFoldDB" id="E8LIK3"/>
<evidence type="ECO:0000256" key="1">
    <source>
        <dbReference type="ARBA" id="ARBA00022605"/>
    </source>
</evidence>
<dbReference type="Pfam" id="PF00288">
    <property type="entry name" value="GHMP_kinases_N"/>
    <property type="match status" value="1"/>
</dbReference>
<dbReference type="GO" id="GO:0004413">
    <property type="term" value="F:homoserine kinase activity"/>
    <property type="evidence" value="ECO:0007669"/>
    <property type="project" value="UniProtKB-UniRule"/>
</dbReference>
<evidence type="ECO:0000256" key="6">
    <source>
        <dbReference type="ARBA" id="ARBA00022840"/>
    </source>
</evidence>
<feature type="binding site" evidence="7">
    <location>
        <begin position="101"/>
        <end position="111"/>
    </location>
    <ligand>
        <name>ATP</name>
        <dbReference type="ChEBI" id="CHEBI:30616"/>
    </ligand>
</feature>
<evidence type="ECO:0000256" key="5">
    <source>
        <dbReference type="ARBA" id="ARBA00022777"/>
    </source>
</evidence>
<evidence type="ECO:0000256" key="8">
    <source>
        <dbReference type="NCBIfam" id="TIGR00191"/>
    </source>
</evidence>
<name>E8LIK3_SUCHY</name>
<dbReference type="HAMAP" id="MF_00384">
    <property type="entry name" value="Homoser_kinase"/>
    <property type="match status" value="1"/>
</dbReference>
<dbReference type="SUPFAM" id="SSF54211">
    <property type="entry name" value="Ribosomal protein S5 domain 2-like"/>
    <property type="match status" value="1"/>
</dbReference>
<feature type="domain" description="GHMP kinase N-terminal" evidence="9">
    <location>
        <begin position="69"/>
        <end position="160"/>
    </location>
</feature>
<dbReference type="NCBIfam" id="TIGR00191">
    <property type="entry name" value="thrB"/>
    <property type="match status" value="1"/>
</dbReference>
<dbReference type="Pfam" id="PF08544">
    <property type="entry name" value="GHMP_kinases_C"/>
    <property type="match status" value="1"/>
</dbReference>
<comment type="similarity">
    <text evidence="7">Belongs to the GHMP kinase family. Homoserine kinase subfamily.</text>
</comment>
<dbReference type="InterPro" id="IPR006204">
    <property type="entry name" value="GHMP_kinase_N_dom"/>
</dbReference>
<feature type="domain" description="GHMP kinase C-terminal" evidence="10">
    <location>
        <begin position="238"/>
        <end position="296"/>
    </location>
</feature>
<dbReference type="GO" id="GO:0005524">
    <property type="term" value="F:ATP binding"/>
    <property type="evidence" value="ECO:0007669"/>
    <property type="project" value="UniProtKB-UniRule"/>
</dbReference>
<dbReference type="Proteomes" id="UP000018458">
    <property type="component" value="Unassembled WGS sequence"/>
</dbReference>
<keyword evidence="12" id="KW-1185">Reference proteome</keyword>
<evidence type="ECO:0000259" key="10">
    <source>
        <dbReference type="Pfam" id="PF08544"/>
    </source>
</evidence>
<dbReference type="InterPro" id="IPR000870">
    <property type="entry name" value="Homoserine_kinase"/>
</dbReference>
<dbReference type="InterPro" id="IPR036554">
    <property type="entry name" value="GHMP_kinase_C_sf"/>
</dbReference>
<dbReference type="GO" id="GO:0009088">
    <property type="term" value="P:threonine biosynthetic process"/>
    <property type="evidence" value="ECO:0007669"/>
    <property type="project" value="UniProtKB-UniRule"/>
</dbReference>
<evidence type="ECO:0000256" key="3">
    <source>
        <dbReference type="ARBA" id="ARBA00022697"/>
    </source>
</evidence>
<dbReference type="UniPathway" id="UPA00050">
    <property type="reaction ID" value="UER00064"/>
</dbReference>
<dbReference type="RefSeq" id="WP_009142773.1">
    <property type="nucleotide sequence ID" value="NZ_GL830963.1"/>
</dbReference>
<evidence type="ECO:0000256" key="2">
    <source>
        <dbReference type="ARBA" id="ARBA00022679"/>
    </source>
</evidence>
<keyword evidence="1 7" id="KW-0028">Amino-acid biosynthesis</keyword>
<keyword evidence="4 7" id="KW-0547">Nucleotide-binding</keyword>
<comment type="subcellular location">
    <subcellularLocation>
        <location evidence="7">Cytoplasm</location>
    </subcellularLocation>
</comment>
<dbReference type="InterPro" id="IPR013750">
    <property type="entry name" value="GHMP_kinase_C_dom"/>
</dbReference>
<dbReference type="GO" id="GO:0005737">
    <property type="term" value="C:cytoplasm"/>
    <property type="evidence" value="ECO:0007669"/>
    <property type="project" value="UniProtKB-SubCell"/>
</dbReference>
<dbReference type="PIRSF" id="PIRSF000676">
    <property type="entry name" value="Homoser_kin"/>
    <property type="match status" value="1"/>
</dbReference>
<keyword evidence="6 7" id="KW-0067">ATP-binding</keyword>
<dbReference type="SUPFAM" id="SSF55060">
    <property type="entry name" value="GHMP Kinase, C-terminal domain"/>
    <property type="match status" value="1"/>
</dbReference>
<comment type="pathway">
    <text evidence="7">Amino-acid biosynthesis; L-threonine biosynthesis; L-threonine from L-aspartate: step 4/5.</text>
</comment>
<accession>E8LIK3</accession>
<reference evidence="11 12" key="1">
    <citation type="submission" date="2011-01" db="EMBL/GenBank/DDBJ databases">
        <authorList>
            <person name="Weinstock G."/>
            <person name="Sodergren E."/>
            <person name="Clifton S."/>
            <person name="Fulton L."/>
            <person name="Fulton B."/>
            <person name="Courtney L."/>
            <person name="Fronick C."/>
            <person name="Harrison M."/>
            <person name="Strong C."/>
            <person name="Farmer C."/>
            <person name="Delahaunty K."/>
            <person name="Markovic C."/>
            <person name="Hall O."/>
            <person name="Minx P."/>
            <person name="Tomlinson C."/>
            <person name="Mitreva M."/>
            <person name="Hou S."/>
            <person name="Chen J."/>
            <person name="Wollam A."/>
            <person name="Pepin K.H."/>
            <person name="Johnson M."/>
            <person name="Bhonagiri V."/>
            <person name="Zhang X."/>
            <person name="Suruliraj S."/>
            <person name="Warren W."/>
            <person name="Chinwalla A."/>
            <person name="Mardis E.R."/>
            <person name="Wilson R.K."/>
        </authorList>
    </citation>
    <scope>NUCLEOTIDE SEQUENCE [LARGE SCALE GENOMIC DNA]</scope>
    <source>
        <strain evidence="12">DSM 22608 / JCM 16073 / KCTC 15190 / YIT 12066</strain>
    </source>
</reference>
<evidence type="ECO:0000256" key="7">
    <source>
        <dbReference type="HAMAP-Rule" id="MF_00384"/>
    </source>
</evidence>
<gene>
    <name evidence="7 11" type="primary">thrB</name>
    <name evidence="11" type="ORF">HMPREF9444_00554</name>
</gene>
<dbReference type="eggNOG" id="COG0083">
    <property type="taxonomic scope" value="Bacteria"/>
</dbReference>
<dbReference type="NCBIfam" id="NF002288">
    <property type="entry name" value="PRK01212.1-4"/>
    <property type="match status" value="1"/>
</dbReference>
<dbReference type="PRINTS" id="PR00958">
    <property type="entry name" value="HOMSERKINASE"/>
</dbReference>
<dbReference type="OrthoDB" id="9769912at2"/>
<proteinExistence type="inferred from homology"/>
<keyword evidence="2 7" id="KW-0808">Transferase</keyword>
<comment type="function">
    <text evidence="7">Catalyzes the ATP-dependent phosphorylation of L-homoserine to L-homoserine phosphate.</text>
</comment>
<dbReference type="EC" id="2.7.1.39" evidence="7 8"/>
<dbReference type="InterPro" id="IPR014721">
    <property type="entry name" value="Ribsml_uS5_D2-typ_fold_subgr"/>
</dbReference>
<keyword evidence="3 7" id="KW-0791">Threonine biosynthesis</keyword>
<dbReference type="Gene3D" id="3.30.230.10">
    <property type="match status" value="1"/>
</dbReference>
<evidence type="ECO:0000313" key="12">
    <source>
        <dbReference type="Proteomes" id="UP000018458"/>
    </source>
</evidence>
<evidence type="ECO:0000256" key="4">
    <source>
        <dbReference type="ARBA" id="ARBA00022741"/>
    </source>
</evidence>
<keyword evidence="7" id="KW-0963">Cytoplasm</keyword>
<protein>
    <recommendedName>
        <fullName evidence="7 8">Homoserine kinase</fullName>
        <shortName evidence="7">HK</shortName>
        <shortName evidence="7">HSK</shortName>
        <ecNumber evidence="7 8">2.7.1.39</ecNumber>
    </recommendedName>
</protein>
<evidence type="ECO:0000259" key="9">
    <source>
        <dbReference type="Pfam" id="PF00288"/>
    </source>
</evidence>
<dbReference type="STRING" id="762983.HMPREF9444_00554"/>
<comment type="caution">
    <text evidence="11">The sequence shown here is derived from an EMBL/GenBank/DDBJ whole genome shotgun (WGS) entry which is preliminary data.</text>
</comment>
<dbReference type="HOGENOM" id="CLU_041243_1_1_6"/>
<dbReference type="PANTHER" id="PTHR20861:SF1">
    <property type="entry name" value="HOMOSERINE KINASE"/>
    <property type="match status" value="1"/>
</dbReference>
<keyword evidence="5 7" id="KW-0418">Kinase</keyword>
<comment type="catalytic activity">
    <reaction evidence="7">
        <text>L-homoserine + ATP = O-phospho-L-homoserine + ADP + H(+)</text>
        <dbReference type="Rhea" id="RHEA:13985"/>
        <dbReference type="ChEBI" id="CHEBI:15378"/>
        <dbReference type="ChEBI" id="CHEBI:30616"/>
        <dbReference type="ChEBI" id="CHEBI:57476"/>
        <dbReference type="ChEBI" id="CHEBI:57590"/>
        <dbReference type="ChEBI" id="CHEBI:456216"/>
        <dbReference type="EC" id="2.7.1.39"/>
    </reaction>
</comment>
<dbReference type="InterPro" id="IPR020568">
    <property type="entry name" value="Ribosomal_Su5_D2-typ_SF"/>
</dbReference>
<sequence>MTKAYRAYAPASAANLSVGFDLLGAALRPISGQPLGDFVTVNENPGCNGCQVTTKGRFVHKLPTDPRKNIVFDAYNAYKKALESQGKKALNLSIVLEKNLPVCSGLGSSAASVVAAVVALDAIHGNALGEEGKIKLMGELEGKISGSIHYDNVAPCYYGGLQLIIGEHGVISQSLEPFKDWYWVSCFPGIKVSTAAARSILPAQYRRQDVITYGRRLATFVHACHTRNEKLAAACLIDVIAEPYRAQLIPGFDLARSYGAALGALATGISGSGSSIFSIFTDKDDAFEMKEWLERNFIANEDGFAHVCFIDEKGSTVEEVEI</sequence>
<dbReference type="PANTHER" id="PTHR20861">
    <property type="entry name" value="HOMOSERINE/4-DIPHOSPHOCYTIDYL-2-C-METHYL-D-ERYTHRITOL KINASE"/>
    <property type="match status" value="1"/>
</dbReference>
<evidence type="ECO:0000313" key="11">
    <source>
        <dbReference type="EMBL" id="EFY07648.1"/>
    </source>
</evidence>
<organism evidence="11 12">
    <name type="scientific">Succinatimonas hippei (strain DSM 22608 / JCM 16073 / KCTC 15190 / YIT 12066)</name>
    <dbReference type="NCBI Taxonomy" id="762983"/>
    <lineage>
        <taxon>Bacteria</taxon>
        <taxon>Pseudomonadati</taxon>
        <taxon>Pseudomonadota</taxon>
        <taxon>Gammaproteobacteria</taxon>
        <taxon>Aeromonadales</taxon>
        <taxon>Succinivibrionaceae</taxon>
        <taxon>Succinatimonas</taxon>
    </lineage>
</organism>